<keyword evidence="2" id="KW-0812">Transmembrane</keyword>
<feature type="transmembrane region" description="Helical" evidence="2">
    <location>
        <begin position="157"/>
        <end position="180"/>
    </location>
</feature>
<keyword evidence="4" id="KW-1185">Reference proteome</keyword>
<reference evidence="3 4" key="1">
    <citation type="submission" date="2018-08" db="EMBL/GenBank/DDBJ databases">
        <title>Actinomadura jelena sp. nov., a novel Actinomycete isolated from soil in Chad.</title>
        <authorList>
            <person name="Shi L."/>
        </authorList>
    </citation>
    <scope>NUCLEOTIDE SEQUENCE [LARGE SCALE GENOMIC DNA]</scope>
    <source>
        <strain evidence="3 4">NEAU-G17</strain>
    </source>
</reference>
<proteinExistence type="predicted"/>
<evidence type="ECO:0008006" key="5">
    <source>
        <dbReference type="Google" id="ProtNLM"/>
    </source>
</evidence>
<dbReference type="AlphaFoldDB" id="A0A372JQB8"/>
<accession>A0A372JQB8</accession>
<evidence type="ECO:0000256" key="1">
    <source>
        <dbReference type="SAM" id="MobiDB-lite"/>
    </source>
</evidence>
<dbReference type="RefSeq" id="WP_117356774.1">
    <property type="nucleotide sequence ID" value="NZ_QURH01000146.1"/>
</dbReference>
<gene>
    <name evidence="3" type="ORF">DZF91_07610</name>
</gene>
<evidence type="ECO:0000256" key="2">
    <source>
        <dbReference type="SAM" id="Phobius"/>
    </source>
</evidence>
<comment type="caution">
    <text evidence="3">The sequence shown here is derived from an EMBL/GenBank/DDBJ whole genome shotgun (WGS) entry which is preliminary data.</text>
</comment>
<dbReference type="OrthoDB" id="3472659at2"/>
<keyword evidence="2" id="KW-1133">Transmembrane helix</keyword>
<protein>
    <recommendedName>
        <fullName evidence="5">DUF3592 domain-containing protein</fullName>
    </recommendedName>
</protein>
<keyword evidence="2" id="KW-0472">Membrane</keyword>
<feature type="transmembrane region" description="Helical" evidence="2">
    <location>
        <begin position="100"/>
        <end position="125"/>
    </location>
</feature>
<dbReference type="Proteomes" id="UP000261811">
    <property type="component" value="Unassembled WGS sequence"/>
</dbReference>
<feature type="transmembrane region" description="Helical" evidence="2">
    <location>
        <begin position="131"/>
        <end position="150"/>
    </location>
</feature>
<evidence type="ECO:0000313" key="4">
    <source>
        <dbReference type="Proteomes" id="UP000261811"/>
    </source>
</evidence>
<dbReference type="EMBL" id="QURH01000146">
    <property type="protein sequence ID" value="RFU42207.1"/>
    <property type="molecule type" value="Genomic_DNA"/>
</dbReference>
<name>A0A372JQB8_9ACTN</name>
<sequence length="311" mass="33560">MSGPTSRSVRRTLGRLGERERARLLEYGFGSRWALERLASEEDGAPLVDSVLALHTRAGRRPPRPADEANAAEARRRIRRIQAETAKGGHLSKRHMGLRAVVGAWALLWGIPLVLVPSAMCLVTVTPGWTQALFAAGLFVLTVFACGFVAGRGHPQAWLAVLPILLVVVGASAAASPLYLKHEGRDVQGEFVRAWTTGKGTRSEQRHCVLAWNDAGTRHLVKVGGCPERFYAAEAPRPGDHVAVPFVLSPGPPTSRVGTRADISTTWQEYTAGTGLVLLTVLTAWGVTEAARHRNRAGTRADTRARARPTA</sequence>
<organism evidence="3 4">
    <name type="scientific">Actinomadura logoneensis</name>
    <dbReference type="NCBI Taxonomy" id="2293572"/>
    <lineage>
        <taxon>Bacteria</taxon>
        <taxon>Bacillati</taxon>
        <taxon>Actinomycetota</taxon>
        <taxon>Actinomycetes</taxon>
        <taxon>Streptosporangiales</taxon>
        <taxon>Thermomonosporaceae</taxon>
        <taxon>Actinomadura</taxon>
    </lineage>
</organism>
<feature type="region of interest" description="Disordered" evidence="1">
    <location>
        <begin position="292"/>
        <end position="311"/>
    </location>
</feature>
<evidence type="ECO:0000313" key="3">
    <source>
        <dbReference type="EMBL" id="RFU42207.1"/>
    </source>
</evidence>